<feature type="region of interest" description="Disordered" evidence="1">
    <location>
        <begin position="36"/>
        <end position="70"/>
    </location>
</feature>
<reference evidence="3 4" key="1">
    <citation type="submission" date="2021-12" db="EMBL/GenBank/DDBJ databases">
        <title>Discovery of the Pendulisporaceae a myxobacterial family with distinct sporulation behavior and unique specialized metabolism.</title>
        <authorList>
            <person name="Garcia R."/>
            <person name="Popoff A."/>
            <person name="Bader C.D."/>
            <person name="Loehr J."/>
            <person name="Walesch S."/>
            <person name="Walt C."/>
            <person name="Boldt J."/>
            <person name="Bunk B."/>
            <person name="Haeckl F.J.F.P.J."/>
            <person name="Gunesch A.P."/>
            <person name="Birkelbach J."/>
            <person name="Nuebel U."/>
            <person name="Pietschmann T."/>
            <person name="Bach T."/>
            <person name="Mueller R."/>
        </authorList>
    </citation>
    <scope>NUCLEOTIDE SEQUENCE [LARGE SCALE GENOMIC DNA]</scope>
    <source>
        <strain evidence="3 4">MSr11954</strain>
    </source>
</reference>
<feature type="region of interest" description="Disordered" evidence="1">
    <location>
        <begin position="114"/>
        <end position="135"/>
    </location>
</feature>
<evidence type="ECO:0000313" key="3">
    <source>
        <dbReference type="EMBL" id="WXB17182.1"/>
    </source>
</evidence>
<accession>A0ABZ2M215</accession>
<protein>
    <submittedName>
        <fullName evidence="3">Uncharacterized protein</fullName>
    </submittedName>
</protein>
<dbReference type="PROSITE" id="PS51257">
    <property type="entry name" value="PROKAR_LIPOPROTEIN"/>
    <property type="match status" value="1"/>
</dbReference>
<name>A0ABZ2M215_9BACT</name>
<evidence type="ECO:0000256" key="1">
    <source>
        <dbReference type="SAM" id="MobiDB-lite"/>
    </source>
</evidence>
<organism evidence="3 4">
    <name type="scientific">Pendulispora albinea</name>
    <dbReference type="NCBI Taxonomy" id="2741071"/>
    <lineage>
        <taxon>Bacteria</taxon>
        <taxon>Pseudomonadati</taxon>
        <taxon>Myxococcota</taxon>
        <taxon>Myxococcia</taxon>
        <taxon>Myxococcales</taxon>
        <taxon>Sorangiineae</taxon>
        <taxon>Pendulisporaceae</taxon>
        <taxon>Pendulispora</taxon>
    </lineage>
</organism>
<feature type="signal peptide" evidence="2">
    <location>
        <begin position="1"/>
        <end position="39"/>
    </location>
</feature>
<sequence>MPESFFRSRSEWTWCARSAGWFGLVALTTFLACSTSDSAGPGSKEPPSNDGGAPSGDGGTRPGDLFDGGAPEMKASVSQFGITWTFDRPHLVGQFVNGDFWVVGPVTLRTVSPAPSAGRNGSVVDPAIRKGQGYDDRGLDYDPAPRATFPLTLSPVSSLVSSISHGNGQCPLGSGGQGYLTYNGVCQGGPVKTQAVLTVVAAPPPAGAFRPPYAGSAFKPFYSAANIDWARLPKLPKPASAPTDVEALRHVERPWIDHMLTWTLQHACATENMFCYGREIGDVVSDVAQYVLLDTPVQKTLAVRLAQLGIDNYGIVKNGDSWGGDGGHMNGRKFPIVFAGTLLNDAGMKRPGVLSGEDVQTYRGTDGKAHWGAPCTACYLANGCAYSGSCTNGSKDCRDPAGKIDGCIDYRNCCTSLVWPGQALAALALHAKADWNHDPFFDYVDRWMSGDVVGGGDTSSAFVKDMWTKYRNNLP</sequence>
<dbReference type="EMBL" id="CP089984">
    <property type="protein sequence ID" value="WXB17182.1"/>
    <property type="molecule type" value="Genomic_DNA"/>
</dbReference>
<evidence type="ECO:0000256" key="2">
    <source>
        <dbReference type="SAM" id="SignalP"/>
    </source>
</evidence>
<dbReference type="Proteomes" id="UP001370348">
    <property type="component" value="Chromosome"/>
</dbReference>
<gene>
    <name evidence="3" type="ORF">LZC94_07860</name>
</gene>
<evidence type="ECO:0000313" key="4">
    <source>
        <dbReference type="Proteomes" id="UP001370348"/>
    </source>
</evidence>
<proteinExistence type="predicted"/>
<keyword evidence="4" id="KW-1185">Reference proteome</keyword>
<dbReference type="RefSeq" id="WP_394826813.1">
    <property type="nucleotide sequence ID" value="NZ_CP089984.1"/>
</dbReference>
<keyword evidence="2" id="KW-0732">Signal</keyword>
<feature type="chain" id="PRO_5045467585" evidence="2">
    <location>
        <begin position="40"/>
        <end position="475"/>
    </location>
</feature>